<protein>
    <recommendedName>
        <fullName evidence="1">Methyltransferase domain-containing protein</fullName>
    </recommendedName>
</protein>
<accession>A0A4Y3WR98</accession>
<evidence type="ECO:0000313" key="2">
    <source>
        <dbReference type="EMBL" id="GEC21403.1"/>
    </source>
</evidence>
<dbReference type="InterPro" id="IPR041698">
    <property type="entry name" value="Methyltransf_25"/>
</dbReference>
<dbReference type="Gene3D" id="3.40.50.150">
    <property type="entry name" value="Vaccinia Virus protein VP39"/>
    <property type="match status" value="1"/>
</dbReference>
<dbReference type="AlphaFoldDB" id="A0A4Y3WR98"/>
<sequence length="209" mass="22444">MQNTAGTGRAAHWHDTYSRGGDTRVSWFSADPAYSLEMIDAGGADPALPAVDVGAGASRLADALLARGFVDVTVLDVADDGLAHTRARLGADAARLRCVVSDVLDWAPDRRFGLWHDRAVFHFLTEPADRRRYRDLLAAALDPGAVVVVGTFAADGPESCSGLPTARYSAAALAAEFGAGFEVVAQRREEHRTPWDAVQPFTWLALRAR</sequence>
<keyword evidence="3" id="KW-1185">Reference proteome</keyword>
<evidence type="ECO:0000259" key="1">
    <source>
        <dbReference type="Pfam" id="PF13649"/>
    </source>
</evidence>
<evidence type="ECO:0000313" key="3">
    <source>
        <dbReference type="Proteomes" id="UP000320338"/>
    </source>
</evidence>
<proteinExistence type="predicted"/>
<dbReference type="EMBL" id="BJNG01000034">
    <property type="protein sequence ID" value="GEC21403.1"/>
    <property type="molecule type" value="Genomic_DNA"/>
</dbReference>
<feature type="domain" description="Methyltransferase" evidence="1">
    <location>
        <begin position="51"/>
        <end position="144"/>
    </location>
</feature>
<dbReference type="RefSeq" id="WP_218030215.1">
    <property type="nucleotide sequence ID" value="NZ_BAAARZ010000005.1"/>
</dbReference>
<dbReference type="SUPFAM" id="SSF53335">
    <property type="entry name" value="S-adenosyl-L-methionine-dependent methyltransferases"/>
    <property type="match status" value="1"/>
</dbReference>
<reference evidence="2 3" key="1">
    <citation type="submission" date="2019-06" db="EMBL/GenBank/DDBJ databases">
        <title>Whole genome shotgun sequence of Pseudonocardia hydrocarbonoxydans NBRC 14498.</title>
        <authorList>
            <person name="Hosoyama A."/>
            <person name="Uohara A."/>
            <person name="Ohji S."/>
            <person name="Ichikawa N."/>
        </authorList>
    </citation>
    <scope>NUCLEOTIDE SEQUENCE [LARGE SCALE GENOMIC DNA]</scope>
    <source>
        <strain evidence="2 3">NBRC 14498</strain>
    </source>
</reference>
<organism evidence="2 3">
    <name type="scientific">Pseudonocardia hydrocarbonoxydans</name>
    <dbReference type="NCBI Taxonomy" id="76726"/>
    <lineage>
        <taxon>Bacteria</taxon>
        <taxon>Bacillati</taxon>
        <taxon>Actinomycetota</taxon>
        <taxon>Actinomycetes</taxon>
        <taxon>Pseudonocardiales</taxon>
        <taxon>Pseudonocardiaceae</taxon>
        <taxon>Pseudonocardia</taxon>
    </lineage>
</organism>
<name>A0A4Y3WR98_9PSEU</name>
<dbReference type="Proteomes" id="UP000320338">
    <property type="component" value="Unassembled WGS sequence"/>
</dbReference>
<dbReference type="Pfam" id="PF13649">
    <property type="entry name" value="Methyltransf_25"/>
    <property type="match status" value="1"/>
</dbReference>
<dbReference type="InterPro" id="IPR029063">
    <property type="entry name" value="SAM-dependent_MTases_sf"/>
</dbReference>
<gene>
    <name evidence="2" type="ORF">PHY01_36860</name>
</gene>
<comment type="caution">
    <text evidence="2">The sequence shown here is derived from an EMBL/GenBank/DDBJ whole genome shotgun (WGS) entry which is preliminary data.</text>
</comment>
<dbReference type="CDD" id="cd02440">
    <property type="entry name" value="AdoMet_MTases"/>
    <property type="match status" value="1"/>
</dbReference>